<comment type="similarity">
    <text evidence="2">Belongs to the nitroreductase family.</text>
</comment>
<protein>
    <submittedName>
        <fullName evidence="7">Nitroreductase</fullName>
    </submittedName>
</protein>
<evidence type="ECO:0000256" key="4">
    <source>
        <dbReference type="ARBA" id="ARBA00022643"/>
    </source>
</evidence>
<name>A0ABW3G562_9NOCA</name>
<dbReference type="InterPro" id="IPR000415">
    <property type="entry name" value="Nitroreductase-like"/>
</dbReference>
<evidence type="ECO:0000256" key="5">
    <source>
        <dbReference type="ARBA" id="ARBA00023002"/>
    </source>
</evidence>
<dbReference type="Gene3D" id="3.40.109.10">
    <property type="entry name" value="NADH Oxidase"/>
    <property type="match status" value="1"/>
</dbReference>
<sequence>MKDAPHRASWGLWVGDEMSTRVSDRAEDEVSSAARTVEAAVRTRRSVRAFLPTPVPRADVERLLALAARAASNSNSQPWHVYVLTGDAKRQVTAALWDALDFGRTGTDPRYPYQPPRGEWEEPFRSRRSAFGAALYQDTLGVDRGDTEGRDAHHRRNYDFFGAPVGLILTVSAHMRSGALVDAGLFLQSLMLLAREAGLDTCAQASFIDYDAVLREHLPISDDEIVVCGVSLGHADPDAAVNEHRTGREALKSFATFVGEAPHAS</sequence>
<gene>
    <name evidence="7" type="ORF">ACFQ04_03130</name>
</gene>
<evidence type="ECO:0000259" key="6">
    <source>
        <dbReference type="Pfam" id="PF00881"/>
    </source>
</evidence>
<keyword evidence="4" id="KW-0288">FMN</keyword>
<evidence type="ECO:0000313" key="8">
    <source>
        <dbReference type="Proteomes" id="UP001597068"/>
    </source>
</evidence>
<dbReference type="EMBL" id="JBHTIL010000001">
    <property type="protein sequence ID" value="MFD0924720.1"/>
    <property type="molecule type" value="Genomic_DNA"/>
</dbReference>
<evidence type="ECO:0000313" key="7">
    <source>
        <dbReference type="EMBL" id="MFD0924720.1"/>
    </source>
</evidence>
<organism evidence="7 8">
    <name type="scientific">Williamsia deligens</name>
    <dbReference type="NCBI Taxonomy" id="321325"/>
    <lineage>
        <taxon>Bacteria</taxon>
        <taxon>Bacillati</taxon>
        <taxon>Actinomycetota</taxon>
        <taxon>Actinomycetes</taxon>
        <taxon>Mycobacteriales</taxon>
        <taxon>Nocardiaceae</taxon>
        <taxon>Williamsia</taxon>
    </lineage>
</organism>
<dbReference type="PANTHER" id="PTHR43673:SF2">
    <property type="entry name" value="NITROREDUCTASE"/>
    <property type="match status" value="1"/>
</dbReference>
<feature type="domain" description="Nitroreductase" evidence="6">
    <location>
        <begin position="41"/>
        <end position="234"/>
    </location>
</feature>
<keyword evidence="8" id="KW-1185">Reference proteome</keyword>
<comment type="caution">
    <text evidence="7">The sequence shown here is derived from an EMBL/GenBank/DDBJ whole genome shotgun (WGS) entry which is preliminary data.</text>
</comment>
<dbReference type="Pfam" id="PF00881">
    <property type="entry name" value="Nitroreductase"/>
    <property type="match status" value="1"/>
</dbReference>
<keyword evidence="3" id="KW-0285">Flavoprotein</keyword>
<dbReference type="CDD" id="cd02136">
    <property type="entry name" value="PnbA_NfnB-like"/>
    <property type="match status" value="1"/>
</dbReference>
<dbReference type="SUPFAM" id="SSF55469">
    <property type="entry name" value="FMN-dependent nitroreductase-like"/>
    <property type="match status" value="1"/>
</dbReference>
<reference evidence="8" key="1">
    <citation type="journal article" date="2019" name="Int. J. Syst. Evol. Microbiol.">
        <title>The Global Catalogue of Microorganisms (GCM) 10K type strain sequencing project: providing services to taxonomists for standard genome sequencing and annotation.</title>
        <authorList>
            <consortium name="The Broad Institute Genomics Platform"/>
            <consortium name="The Broad Institute Genome Sequencing Center for Infectious Disease"/>
            <person name="Wu L."/>
            <person name="Ma J."/>
        </authorList>
    </citation>
    <scope>NUCLEOTIDE SEQUENCE [LARGE SCALE GENOMIC DNA]</scope>
    <source>
        <strain evidence="8">CCUG 50873</strain>
    </source>
</reference>
<keyword evidence="5" id="KW-0560">Oxidoreductase</keyword>
<dbReference type="RefSeq" id="WP_253647272.1">
    <property type="nucleotide sequence ID" value="NZ_BAAAMO010000002.1"/>
</dbReference>
<evidence type="ECO:0000256" key="1">
    <source>
        <dbReference type="ARBA" id="ARBA00001917"/>
    </source>
</evidence>
<evidence type="ECO:0000256" key="3">
    <source>
        <dbReference type="ARBA" id="ARBA00022630"/>
    </source>
</evidence>
<comment type="cofactor">
    <cofactor evidence="1">
        <name>FMN</name>
        <dbReference type="ChEBI" id="CHEBI:58210"/>
    </cofactor>
</comment>
<evidence type="ECO:0000256" key="2">
    <source>
        <dbReference type="ARBA" id="ARBA00007118"/>
    </source>
</evidence>
<dbReference type="PANTHER" id="PTHR43673">
    <property type="entry name" value="NAD(P)H NITROREDUCTASE YDGI-RELATED"/>
    <property type="match status" value="1"/>
</dbReference>
<dbReference type="InterPro" id="IPR029479">
    <property type="entry name" value="Nitroreductase"/>
</dbReference>
<proteinExistence type="inferred from homology"/>
<accession>A0ABW3G562</accession>
<dbReference type="Proteomes" id="UP001597068">
    <property type="component" value="Unassembled WGS sequence"/>
</dbReference>